<organism evidence="2 3">
    <name type="scientific">Xanthomonas arboricola pv. pruni MAFF 301420</name>
    <dbReference type="NCBI Taxonomy" id="1418095"/>
    <lineage>
        <taxon>Bacteria</taxon>
        <taxon>Pseudomonadati</taxon>
        <taxon>Pseudomonadota</taxon>
        <taxon>Gammaproteobacteria</taxon>
        <taxon>Lysobacterales</taxon>
        <taxon>Lysobacteraceae</taxon>
        <taxon>Xanthomonas</taxon>
    </lineage>
</organism>
<protein>
    <submittedName>
        <fullName evidence="2">Uncharacterized protein</fullName>
    </submittedName>
</protein>
<name>W4SGV3_9XANT</name>
<feature type="non-terminal residue" evidence="2">
    <location>
        <position position="25"/>
    </location>
</feature>
<feature type="region of interest" description="Disordered" evidence="1">
    <location>
        <begin position="1"/>
        <end position="25"/>
    </location>
</feature>
<sequence>MKRSTVPVMRTGVAATGAGGAGGAG</sequence>
<reference evidence="2 3" key="1">
    <citation type="submission" date="2014-01" db="EMBL/GenBank/DDBJ databases">
        <title>Genome sequence and analysis of Xanthomonas arboricola pv. pruni.</title>
        <authorList>
            <person name="Fujikawa T."/>
            <person name="Nakazono-Nagaoka E."/>
        </authorList>
    </citation>
    <scope>NUCLEOTIDE SEQUENCE [LARGE SCALE GENOMIC DNA]</scope>
    <source>
        <strain evidence="3">MAFF 301420</strain>
    </source>
</reference>
<proteinExistence type="predicted"/>
<gene>
    <name evidence="2" type="ORF">XPR_2023</name>
</gene>
<evidence type="ECO:0000313" key="2">
    <source>
        <dbReference type="EMBL" id="GAE55388.1"/>
    </source>
</evidence>
<accession>W4SGV3</accession>
<dbReference type="EMBL" id="BAVC01000183">
    <property type="protein sequence ID" value="GAE55388.1"/>
    <property type="molecule type" value="Genomic_DNA"/>
</dbReference>
<dbReference type="AlphaFoldDB" id="W4SGV3"/>
<evidence type="ECO:0000256" key="1">
    <source>
        <dbReference type="SAM" id="MobiDB-lite"/>
    </source>
</evidence>
<evidence type="ECO:0000313" key="3">
    <source>
        <dbReference type="Proteomes" id="UP000019084"/>
    </source>
</evidence>
<comment type="caution">
    <text evidence="2">The sequence shown here is derived from an EMBL/GenBank/DDBJ whole genome shotgun (WGS) entry which is preliminary data.</text>
</comment>
<dbReference type="Proteomes" id="UP000019084">
    <property type="component" value="Unassembled WGS sequence"/>
</dbReference>